<name>A0A9W6I236_9ACTN</name>
<dbReference type="Proteomes" id="UP001143474">
    <property type="component" value="Unassembled WGS sequence"/>
</dbReference>
<organism evidence="4 5">
    <name type="scientific">Streptosporangium carneum</name>
    <dbReference type="NCBI Taxonomy" id="47481"/>
    <lineage>
        <taxon>Bacteria</taxon>
        <taxon>Bacillati</taxon>
        <taxon>Actinomycetota</taxon>
        <taxon>Actinomycetes</taxon>
        <taxon>Streptosporangiales</taxon>
        <taxon>Streptosporangiaceae</taxon>
        <taxon>Streptosporangium</taxon>
    </lineage>
</organism>
<keyword evidence="5" id="KW-1185">Reference proteome</keyword>
<feature type="region of interest" description="Disordered" evidence="1">
    <location>
        <begin position="107"/>
        <end position="162"/>
    </location>
</feature>
<gene>
    <name evidence="4" type="ORF">GCM10017600_36880</name>
</gene>
<evidence type="ECO:0000313" key="4">
    <source>
        <dbReference type="EMBL" id="GLK10282.1"/>
    </source>
</evidence>
<feature type="compositionally biased region" description="Low complexity" evidence="1">
    <location>
        <begin position="113"/>
        <end position="146"/>
    </location>
</feature>
<dbReference type="InterPro" id="IPR041698">
    <property type="entry name" value="Methyltransf_25"/>
</dbReference>
<dbReference type="Pfam" id="PF13649">
    <property type="entry name" value="Methyltransf_25"/>
    <property type="match status" value="1"/>
</dbReference>
<dbReference type="GO" id="GO:0008757">
    <property type="term" value="F:S-adenosylmethionine-dependent methyltransferase activity"/>
    <property type="evidence" value="ECO:0007669"/>
    <property type="project" value="InterPro"/>
</dbReference>
<sequence>MHSVVNTHQAEAWNGYEGAHWAEHRDRYDAVNNAFNDRLLSAAAIGERDRVLDVGCGNGQVTRLAARRARLGHAVGIDLSAPMLRQARAGAAEEGVANVTFEQGDAQIHPFRSGDSPSSASSGGSTGSSGRLSPGSTGSSGRLSTGFPGDLPVAPGDLSRDLPAPLSGDLPAVPLGDFDVAVSRFGIMFFADPVAAFANIGRALRPGGRLAMLSMRSLADHDLGGVFAAMAEHLPLRPASTEPNAPGPESLADPARIHEVLTGAGFEKVTSTPVDAPQTWGRGTEDAAAFLGGWGPVRFALDQVDEAAAARALGALTEALRPFEEADAVRLRGAAWLITATRP</sequence>
<dbReference type="EMBL" id="BSEV01000007">
    <property type="protein sequence ID" value="GLK10282.1"/>
    <property type="molecule type" value="Genomic_DNA"/>
</dbReference>
<dbReference type="Pfam" id="PF08241">
    <property type="entry name" value="Methyltransf_11"/>
    <property type="match status" value="1"/>
</dbReference>
<feature type="domain" description="Methyltransferase" evidence="3">
    <location>
        <begin position="51"/>
        <end position="113"/>
    </location>
</feature>
<dbReference type="AlphaFoldDB" id="A0A9W6I236"/>
<dbReference type="SUPFAM" id="SSF53335">
    <property type="entry name" value="S-adenosyl-L-methionine-dependent methyltransferases"/>
    <property type="match status" value="1"/>
</dbReference>
<evidence type="ECO:0000259" key="3">
    <source>
        <dbReference type="Pfam" id="PF13649"/>
    </source>
</evidence>
<reference evidence="4" key="2">
    <citation type="submission" date="2023-01" db="EMBL/GenBank/DDBJ databases">
        <authorList>
            <person name="Sun Q."/>
            <person name="Evtushenko L."/>
        </authorList>
    </citation>
    <scope>NUCLEOTIDE SEQUENCE</scope>
    <source>
        <strain evidence="4">VKM Ac-2007</strain>
    </source>
</reference>
<dbReference type="CDD" id="cd02440">
    <property type="entry name" value="AdoMet_MTases"/>
    <property type="match status" value="1"/>
</dbReference>
<evidence type="ECO:0000259" key="2">
    <source>
        <dbReference type="Pfam" id="PF08241"/>
    </source>
</evidence>
<evidence type="ECO:0000256" key="1">
    <source>
        <dbReference type="SAM" id="MobiDB-lite"/>
    </source>
</evidence>
<reference evidence="4" key="1">
    <citation type="journal article" date="2014" name="Int. J. Syst. Evol. Microbiol.">
        <title>Complete genome sequence of Corynebacterium casei LMG S-19264T (=DSM 44701T), isolated from a smear-ripened cheese.</title>
        <authorList>
            <consortium name="US DOE Joint Genome Institute (JGI-PGF)"/>
            <person name="Walter F."/>
            <person name="Albersmeier A."/>
            <person name="Kalinowski J."/>
            <person name="Ruckert C."/>
        </authorList>
    </citation>
    <scope>NUCLEOTIDE SEQUENCE</scope>
    <source>
        <strain evidence="4">VKM Ac-2007</strain>
    </source>
</reference>
<evidence type="ECO:0008006" key="6">
    <source>
        <dbReference type="Google" id="ProtNLM"/>
    </source>
</evidence>
<protein>
    <recommendedName>
        <fullName evidence="6">SAM-dependent methyltransferase</fullName>
    </recommendedName>
</protein>
<accession>A0A9W6I236</accession>
<dbReference type="PANTHER" id="PTHR43591">
    <property type="entry name" value="METHYLTRANSFERASE"/>
    <property type="match status" value="1"/>
</dbReference>
<dbReference type="InterPro" id="IPR013216">
    <property type="entry name" value="Methyltransf_11"/>
</dbReference>
<dbReference type="InterPro" id="IPR029063">
    <property type="entry name" value="SAM-dependent_MTases_sf"/>
</dbReference>
<comment type="caution">
    <text evidence="4">The sequence shown here is derived from an EMBL/GenBank/DDBJ whole genome shotgun (WGS) entry which is preliminary data.</text>
</comment>
<feature type="domain" description="Methyltransferase type 11" evidence="2">
    <location>
        <begin position="168"/>
        <end position="211"/>
    </location>
</feature>
<dbReference type="Gene3D" id="3.40.50.150">
    <property type="entry name" value="Vaccinia Virus protein VP39"/>
    <property type="match status" value="2"/>
</dbReference>
<dbReference type="RefSeq" id="WP_271218709.1">
    <property type="nucleotide sequence ID" value="NZ_BAAAVD010000042.1"/>
</dbReference>
<proteinExistence type="predicted"/>
<evidence type="ECO:0000313" key="5">
    <source>
        <dbReference type="Proteomes" id="UP001143474"/>
    </source>
</evidence>